<evidence type="ECO:0000256" key="15">
    <source>
        <dbReference type="ARBA" id="ARBA00023242"/>
    </source>
</evidence>
<keyword evidence="7" id="KW-0949">S-adenosyl-L-methionine</keyword>
<dbReference type="PRINTS" id="PR00355">
    <property type="entry name" value="ADRENODOXIN"/>
</dbReference>
<dbReference type="SUPFAM" id="SSF54292">
    <property type="entry name" value="2Fe-2S ferredoxin-like"/>
    <property type="match status" value="1"/>
</dbReference>
<dbReference type="GO" id="GO:0070037">
    <property type="term" value="F:rRNA (pseudouridine) methyltransferase activity"/>
    <property type="evidence" value="ECO:0007669"/>
    <property type="project" value="InterPro"/>
</dbReference>
<evidence type="ECO:0000256" key="3">
    <source>
        <dbReference type="ARBA" id="ARBA00022517"/>
    </source>
</evidence>
<keyword evidence="15" id="KW-0539">Nucleus</keyword>
<dbReference type="PROSITE" id="PS51462">
    <property type="entry name" value="NUDIX"/>
    <property type="match status" value="1"/>
</dbReference>
<evidence type="ECO:0000256" key="4">
    <source>
        <dbReference type="ARBA" id="ARBA00022552"/>
    </source>
</evidence>
<evidence type="ECO:0000256" key="8">
    <source>
        <dbReference type="ARBA" id="ARBA00022714"/>
    </source>
</evidence>
<dbReference type="InterPro" id="IPR012675">
    <property type="entry name" value="Beta-grasp_dom_sf"/>
</dbReference>
<dbReference type="InterPro" id="IPR020084">
    <property type="entry name" value="NUDIX_hydrolase_CS"/>
</dbReference>
<dbReference type="PROSITE" id="PS00814">
    <property type="entry name" value="ADX"/>
    <property type="match status" value="1"/>
</dbReference>
<evidence type="ECO:0000256" key="14">
    <source>
        <dbReference type="ARBA" id="ARBA00023014"/>
    </source>
</evidence>
<keyword evidence="19" id="KW-1185">Reference proteome</keyword>
<dbReference type="GO" id="GO:0019843">
    <property type="term" value="F:rRNA binding"/>
    <property type="evidence" value="ECO:0007669"/>
    <property type="project" value="UniProtKB-KW"/>
</dbReference>
<name>A0A8H7PZ48_MORIS</name>
<dbReference type="InterPro" id="IPR001041">
    <property type="entry name" value="2Fe-2S_ferredoxin-type"/>
</dbReference>
<evidence type="ECO:0000256" key="5">
    <source>
        <dbReference type="ARBA" id="ARBA00022603"/>
    </source>
</evidence>
<evidence type="ECO:0000256" key="12">
    <source>
        <dbReference type="ARBA" id="ARBA00022884"/>
    </source>
</evidence>
<dbReference type="CDD" id="cd18088">
    <property type="entry name" value="Nep1-like"/>
    <property type="match status" value="1"/>
</dbReference>
<reference evidence="18" key="1">
    <citation type="submission" date="2020-12" db="EMBL/GenBank/DDBJ databases">
        <title>Metabolic potential, ecology and presence of endohyphal bacteria is reflected in genomic diversity of Mucoromycotina.</title>
        <authorList>
            <person name="Muszewska A."/>
            <person name="Okrasinska A."/>
            <person name="Steczkiewicz K."/>
            <person name="Drgas O."/>
            <person name="Orlowska M."/>
            <person name="Perlinska-Lenart U."/>
            <person name="Aleksandrzak-Piekarczyk T."/>
            <person name="Szatraj K."/>
            <person name="Zielenkiewicz U."/>
            <person name="Pilsyk S."/>
            <person name="Malc E."/>
            <person name="Mieczkowski P."/>
            <person name="Kruszewska J.S."/>
            <person name="Biernat P."/>
            <person name="Pawlowska J."/>
        </authorList>
    </citation>
    <scope>NUCLEOTIDE SEQUENCE</scope>
    <source>
        <strain evidence="18">WA0000067209</strain>
    </source>
</reference>
<dbReference type="CDD" id="cd00207">
    <property type="entry name" value="fer2"/>
    <property type="match status" value="1"/>
</dbReference>
<dbReference type="PANTHER" id="PTHR12636:SF5">
    <property type="entry name" value="RIBOSOMAL RNA SMALL SUBUNIT METHYLTRANSFERASE NEP1"/>
    <property type="match status" value="1"/>
</dbReference>
<keyword evidence="14" id="KW-0411">Iron-sulfur</keyword>
<dbReference type="GO" id="GO:0140647">
    <property type="term" value="P:P450-containing electron transport chain"/>
    <property type="evidence" value="ECO:0007669"/>
    <property type="project" value="InterPro"/>
</dbReference>
<keyword evidence="10" id="KW-0699">rRNA-binding</keyword>
<keyword evidence="8" id="KW-0001">2Fe-2S</keyword>
<dbReference type="InterPro" id="IPR036010">
    <property type="entry name" value="2Fe-2S_ferredoxin-like_sf"/>
</dbReference>
<dbReference type="InterPro" id="IPR005304">
    <property type="entry name" value="Rbsml_bgen_MeTrfase_EMG1/NEP1"/>
</dbReference>
<dbReference type="GO" id="GO:0016462">
    <property type="term" value="F:pyrophosphatase activity"/>
    <property type="evidence" value="ECO:0007669"/>
    <property type="project" value="InterPro"/>
</dbReference>
<dbReference type="AlphaFoldDB" id="A0A8H7PZ48"/>
<dbReference type="GO" id="GO:0032040">
    <property type="term" value="C:small-subunit processome"/>
    <property type="evidence" value="ECO:0007669"/>
    <property type="project" value="TreeGrafter"/>
</dbReference>
<evidence type="ECO:0000313" key="18">
    <source>
        <dbReference type="EMBL" id="KAG2182443.1"/>
    </source>
</evidence>
<dbReference type="InterPro" id="IPR015797">
    <property type="entry name" value="NUDIX_hydrolase-like_dom_sf"/>
</dbReference>
<dbReference type="FunFam" id="3.40.1280.10:FF:000003">
    <property type="entry name" value="Ribosomal RNA small subunit methyltransferase"/>
    <property type="match status" value="1"/>
</dbReference>
<dbReference type="EMBL" id="JAEPQZ010000004">
    <property type="protein sequence ID" value="KAG2182443.1"/>
    <property type="molecule type" value="Genomic_DNA"/>
</dbReference>
<evidence type="ECO:0000259" key="17">
    <source>
        <dbReference type="PROSITE" id="PS51462"/>
    </source>
</evidence>
<dbReference type="Pfam" id="PF03587">
    <property type="entry name" value="EMG1"/>
    <property type="match status" value="1"/>
</dbReference>
<evidence type="ECO:0000256" key="1">
    <source>
        <dbReference type="ARBA" id="ARBA00004604"/>
    </source>
</evidence>
<keyword evidence="13" id="KW-0408">Iron</keyword>
<evidence type="ECO:0000256" key="2">
    <source>
        <dbReference type="ARBA" id="ARBA00008115"/>
    </source>
</evidence>
<dbReference type="PANTHER" id="PTHR12636">
    <property type="entry name" value="NEP1/MRA1"/>
    <property type="match status" value="1"/>
</dbReference>
<dbReference type="Gene3D" id="3.90.79.10">
    <property type="entry name" value="Nucleoside Triphosphate Pyrophosphohydrolase"/>
    <property type="match status" value="1"/>
</dbReference>
<dbReference type="InterPro" id="IPR000086">
    <property type="entry name" value="NUDIX_hydrolase_dom"/>
</dbReference>
<dbReference type="SUPFAM" id="SSF75217">
    <property type="entry name" value="alpha/beta knot"/>
    <property type="match status" value="1"/>
</dbReference>
<protein>
    <recommendedName>
        <fullName evidence="17">Nudix hydrolase domain-containing protein</fullName>
    </recommendedName>
</protein>
<comment type="similarity">
    <text evidence="2">Belongs to the class IV-like SAM-binding methyltransferase superfamily. RNA methyltransferase NEP1 family.</text>
</comment>
<evidence type="ECO:0000256" key="13">
    <source>
        <dbReference type="ARBA" id="ARBA00023004"/>
    </source>
</evidence>
<keyword evidence="12" id="KW-0694">RNA-binding</keyword>
<dbReference type="SUPFAM" id="SSF55811">
    <property type="entry name" value="Nudix"/>
    <property type="match status" value="1"/>
</dbReference>
<organism evidence="18 19">
    <name type="scientific">Mortierella isabellina</name>
    <name type="common">Filamentous fungus</name>
    <name type="synonym">Umbelopsis isabellina</name>
    <dbReference type="NCBI Taxonomy" id="91625"/>
    <lineage>
        <taxon>Eukaryota</taxon>
        <taxon>Fungi</taxon>
        <taxon>Fungi incertae sedis</taxon>
        <taxon>Mucoromycota</taxon>
        <taxon>Mucoromycotina</taxon>
        <taxon>Umbelopsidomycetes</taxon>
        <taxon>Umbelopsidales</taxon>
        <taxon>Umbelopsidaceae</taxon>
        <taxon>Umbelopsis</taxon>
    </lineage>
</organism>
<sequence>MPCWHRGCKGCNSRNLNFDTQISSLTHKPLNGYSEPLSFVSQLSTMLGRCSNALRLISTKPVLSQVRPNTIYAARRIPTTVPATSFSTFGALRHGKEGVSRGDGPYTVHFITPEGEKIDVKATEGDSMLDLAQRYDIDLECACEGSLACSTCHVICDEDYYNRMEEPTDEENDMLDLAFGLTDTSVYFAHFAFTSMTEKAPDYQDHVMDDNIDIDENEAIKDKQPKGNANDGRKLIVVLENASLEASQVHPYKLDKIQLLNCDDHQALLKRLNRDIAEARPDIVHQCLLTLMDSPLNKSGHLQVYIHTAKDVLIRINPECRIPRTFKSDLTFSFSASSVQLLQKQSIVSMTGADKLLEVVPGPINRYLPENSKKLAMSWDAPKVRLYPYFKQIPQEQPICVAIGAMAKGQDDFADTYVDEKIGVSDYALSASVACGKVCCALEDLWEIIVKIHDLTSENIPFDLRLPLNLFLDTLYYRLFGIGRNYADSAREGRDNQVYDENDVRQVAGCIPIDTASNRVLLITSSKHEGVWVLPKGGWENDETQAQAAARETWEEAGVRGNITRHIGTFVETTKKGNVKANHWIYEMYITEILKKWPEKKKRERRWFTLDEALLVTESKPYMQEALRQSSLATGVRKG</sequence>
<dbReference type="InterPro" id="IPR001055">
    <property type="entry name" value="Adrenodoxin-like"/>
</dbReference>
<gene>
    <name evidence="18" type="ORF">INT43_007373</name>
</gene>
<dbReference type="InterPro" id="IPR018298">
    <property type="entry name" value="Adrenodoxin_Fe-S_BS"/>
</dbReference>
<dbReference type="Gene3D" id="3.10.20.30">
    <property type="match status" value="1"/>
</dbReference>
<dbReference type="OrthoDB" id="269804at2759"/>
<evidence type="ECO:0000256" key="11">
    <source>
        <dbReference type="ARBA" id="ARBA00022801"/>
    </source>
</evidence>
<dbReference type="PROSITE" id="PS00893">
    <property type="entry name" value="NUDIX_BOX"/>
    <property type="match status" value="1"/>
</dbReference>
<dbReference type="Proteomes" id="UP000654370">
    <property type="component" value="Unassembled WGS sequence"/>
</dbReference>
<dbReference type="Gene3D" id="3.40.1280.10">
    <property type="match status" value="1"/>
</dbReference>
<keyword evidence="9" id="KW-0479">Metal-binding</keyword>
<dbReference type="InterPro" id="IPR047198">
    <property type="entry name" value="DDP-like_NUDIX"/>
</dbReference>
<dbReference type="GO" id="GO:0051537">
    <property type="term" value="F:2 iron, 2 sulfur cluster binding"/>
    <property type="evidence" value="ECO:0007669"/>
    <property type="project" value="UniProtKB-KW"/>
</dbReference>
<keyword evidence="4" id="KW-0698">rRNA processing</keyword>
<dbReference type="InterPro" id="IPR029026">
    <property type="entry name" value="tRNA_m1G_MTases_N"/>
</dbReference>
<evidence type="ECO:0000256" key="16">
    <source>
        <dbReference type="ARBA" id="ARBA00034078"/>
    </source>
</evidence>
<feature type="domain" description="Nudix hydrolase" evidence="17">
    <location>
        <begin position="503"/>
        <end position="629"/>
    </location>
</feature>
<evidence type="ECO:0000256" key="6">
    <source>
        <dbReference type="ARBA" id="ARBA00022679"/>
    </source>
</evidence>
<dbReference type="InterPro" id="IPR029028">
    <property type="entry name" value="Alpha/beta_knot_MTases"/>
</dbReference>
<comment type="cofactor">
    <cofactor evidence="16">
        <name>[2Fe-2S] cluster</name>
        <dbReference type="ChEBI" id="CHEBI:190135"/>
    </cofactor>
</comment>
<comment type="subcellular location">
    <subcellularLocation>
        <location evidence="1">Nucleus</location>
        <location evidence="1">Nucleolus</location>
    </subcellularLocation>
</comment>
<evidence type="ECO:0000256" key="9">
    <source>
        <dbReference type="ARBA" id="ARBA00022723"/>
    </source>
</evidence>
<accession>A0A8H7PZ48</accession>
<keyword evidence="5" id="KW-0489">Methyltransferase</keyword>
<keyword evidence="6" id="KW-0808">Transferase</keyword>
<dbReference type="Pfam" id="PF00293">
    <property type="entry name" value="NUDIX"/>
    <property type="match status" value="1"/>
</dbReference>
<evidence type="ECO:0000256" key="10">
    <source>
        <dbReference type="ARBA" id="ARBA00022730"/>
    </source>
</evidence>
<dbReference type="GO" id="GO:0070475">
    <property type="term" value="P:rRNA base methylation"/>
    <property type="evidence" value="ECO:0007669"/>
    <property type="project" value="InterPro"/>
</dbReference>
<proteinExistence type="inferred from homology"/>
<keyword evidence="11" id="KW-0378">Hydrolase</keyword>
<dbReference type="GO" id="GO:0046872">
    <property type="term" value="F:metal ion binding"/>
    <property type="evidence" value="ECO:0007669"/>
    <property type="project" value="UniProtKB-KW"/>
</dbReference>
<keyword evidence="3" id="KW-0690">Ribosome biogenesis</keyword>
<evidence type="ECO:0000313" key="19">
    <source>
        <dbReference type="Proteomes" id="UP000654370"/>
    </source>
</evidence>
<evidence type="ECO:0000256" key="7">
    <source>
        <dbReference type="ARBA" id="ARBA00022691"/>
    </source>
</evidence>
<dbReference type="CDD" id="cd04666">
    <property type="entry name" value="NUDIX_DIPP2_like_Nudt4"/>
    <property type="match status" value="1"/>
</dbReference>
<dbReference type="Pfam" id="PF00111">
    <property type="entry name" value="Fer2"/>
    <property type="match status" value="1"/>
</dbReference>
<comment type="caution">
    <text evidence="18">The sequence shown here is derived from an EMBL/GenBank/DDBJ whole genome shotgun (WGS) entry which is preliminary data.</text>
</comment>